<keyword evidence="1" id="KW-0472">Membrane</keyword>
<evidence type="ECO:0000256" key="1">
    <source>
        <dbReference type="SAM" id="Phobius"/>
    </source>
</evidence>
<keyword evidence="1" id="KW-1133">Transmembrane helix</keyword>
<sequence>MMKTKQPLHPDSPLLHACHSKPVSRRDFIACGLSYGAAVLTTGSVFGMFANPNKAQAELSPDLEALKQLCGINVQGAGKIPFICFDLAGGANIAGSNVLVGGADGQRDFLSVQGYSKLGLPADQVPTAVNAANPAGGFINDQLGLAFHSDSQMLAGILERTSMATQAMTNGAVLPSRSENDTGNNPHNPMYAIAKAGASGSLMPLIGSRNSDSGANSMTPMEFYNAELRPTKIDRPSDVTGLVDVGDLFGLLDQNDAVAVMESVQRISDSKLGRVNTTISRDALIKELVRCGYVKSADLADRFGNPATLDPAADPDIVGAAGIFTAEEFNGDAEFRKTASVMKLVVNGFAGAGSITMGGFDYHTGERGTGELRDLRAGRCIGACLEYAARMNQPLMIYVYSDGSVASNGRIDDSAAGRGKGEWTGDNSSTAASYMLVYSPSGRPSLLGGTPAEQARHQQIGFMRSDASVETGSSIAANNVNLLVQTVLLNYLALHGEQGRLAEVAPFHGLGNAASLDRLTAFAPII</sequence>
<dbReference type="RefSeq" id="WP_305974245.1">
    <property type="nucleotide sequence ID" value="NZ_JAPJDZ010000007.1"/>
</dbReference>
<keyword evidence="3" id="KW-1185">Reference proteome</keyword>
<feature type="transmembrane region" description="Helical" evidence="1">
    <location>
        <begin position="28"/>
        <end position="50"/>
    </location>
</feature>
<name>A0ABT9HW00_9GAMM</name>
<proteinExistence type="predicted"/>
<comment type="caution">
    <text evidence="2">The sequence shown here is derived from an EMBL/GenBank/DDBJ whole genome shotgun (WGS) entry which is preliminary data.</text>
</comment>
<dbReference type="Proteomes" id="UP001231109">
    <property type="component" value="Unassembled WGS sequence"/>
</dbReference>
<gene>
    <name evidence="2" type="ORF">ORJ04_04940</name>
</gene>
<dbReference type="InterPro" id="IPR006311">
    <property type="entry name" value="TAT_signal"/>
</dbReference>
<evidence type="ECO:0000313" key="2">
    <source>
        <dbReference type="EMBL" id="MDP5135296.1"/>
    </source>
</evidence>
<organism evidence="2 3">
    <name type="scientific">Rheinheimera baltica</name>
    <dbReference type="NCBI Taxonomy" id="67576"/>
    <lineage>
        <taxon>Bacteria</taxon>
        <taxon>Pseudomonadati</taxon>
        <taxon>Pseudomonadota</taxon>
        <taxon>Gammaproteobacteria</taxon>
        <taxon>Chromatiales</taxon>
        <taxon>Chromatiaceae</taxon>
        <taxon>Rheinheimera</taxon>
    </lineage>
</organism>
<evidence type="ECO:0000313" key="3">
    <source>
        <dbReference type="Proteomes" id="UP001231109"/>
    </source>
</evidence>
<dbReference type="PROSITE" id="PS51318">
    <property type="entry name" value="TAT"/>
    <property type="match status" value="1"/>
</dbReference>
<protein>
    <submittedName>
        <fullName evidence="2">General secretion pathway protein GspF</fullName>
    </submittedName>
</protein>
<keyword evidence="1" id="KW-0812">Transmembrane</keyword>
<dbReference type="EMBL" id="JAPJDZ010000007">
    <property type="protein sequence ID" value="MDP5135296.1"/>
    <property type="molecule type" value="Genomic_DNA"/>
</dbReference>
<reference evidence="2 3" key="1">
    <citation type="submission" date="2022-11" db="EMBL/GenBank/DDBJ databases">
        <title>Viruses from the air-sea interface of a natural surface slick.</title>
        <authorList>
            <person name="Rahlff J."/>
            <person name="Holmfeldt K."/>
        </authorList>
    </citation>
    <scope>NUCLEOTIDE SEQUENCE [LARGE SCALE GENOMIC DNA]</scope>
    <source>
        <strain evidence="2 3">SMS4</strain>
    </source>
</reference>
<accession>A0ABT9HW00</accession>